<feature type="compositionally biased region" description="Basic and acidic residues" evidence="1">
    <location>
        <begin position="49"/>
        <end position="58"/>
    </location>
</feature>
<evidence type="ECO:0000313" key="3">
    <source>
        <dbReference type="EMBL" id="SPO35573.1"/>
    </source>
</evidence>
<feature type="chain" id="PRO_5022788427" evidence="2">
    <location>
        <begin position="26"/>
        <end position="157"/>
    </location>
</feature>
<feature type="region of interest" description="Disordered" evidence="1">
    <location>
        <begin position="43"/>
        <end position="70"/>
    </location>
</feature>
<keyword evidence="2" id="KW-0732">Signal</keyword>
<proteinExistence type="predicted"/>
<dbReference type="Proteomes" id="UP000323386">
    <property type="component" value="Unassembled WGS sequence"/>
</dbReference>
<sequence length="157" mass="16687">MGEHGQKSLLLACLALVCLPSPLLGRPSVVPWPACPARHTLGHPGPRVSDTHTTERVGTKGSPQPLPDVGYDGVADGWAVGTLPSRLRLRTQLGPSPTIAERAKSVPRQSICVGFHGQGAMDGRTWEQPSAWSFRDPLSADSLSPHEPRVVPNLGRG</sequence>
<name>A0A5C3ET92_9BASI</name>
<feature type="signal peptide" evidence="2">
    <location>
        <begin position="1"/>
        <end position="25"/>
    </location>
</feature>
<organism evidence="3 4">
    <name type="scientific">Pseudozyma flocculosa</name>
    <dbReference type="NCBI Taxonomy" id="84751"/>
    <lineage>
        <taxon>Eukaryota</taxon>
        <taxon>Fungi</taxon>
        <taxon>Dikarya</taxon>
        <taxon>Basidiomycota</taxon>
        <taxon>Ustilaginomycotina</taxon>
        <taxon>Ustilaginomycetes</taxon>
        <taxon>Ustilaginales</taxon>
        <taxon>Ustilaginaceae</taxon>
        <taxon>Pseudozyma</taxon>
    </lineage>
</organism>
<gene>
    <name evidence="3" type="ORF">PSFLO_01044</name>
</gene>
<evidence type="ECO:0000256" key="2">
    <source>
        <dbReference type="SAM" id="SignalP"/>
    </source>
</evidence>
<dbReference type="AlphaFoldDB" id="A0A5C3ET92"/>
<feature type="region of interest" description="Disordered" evidence="1">
    <location>
        <begin position="136"/>
        <end position="157"/>
    </location>
</feature>
<dbReference type="EMBL" id="OOIP01000002">
    <property type="protein sequence ID" value="SPO35573.1"/>
    <property type="molecule type" value="Genomic_DNA"/>
</dbReference>
<protein>
    <submittedName>
        <fullName evidence="3">Uncharacterized protein</fullName>
    </submittedName>
</protein>
<evidence type="ECO:0000256" key="1">
    <source>
        <dbReference type="SAM" id="MobiDB-lite"/>
    </source>
</evidence>
<keyword evidence="4" id="KW-1185">Reference proteome</keyword>
<reference evidence="3 4" key="1">
    <citation type="submission" date="2018-03" db="EMBL/GenBank/DDBJ databases">
        <authorList>
            <person name="Guldener U."/>
        </authorList>
    </citation>
    <scope>NUCLEOTIDE SEQUENCE [LARGE SCALE GENOMIC DNA]</scope>
    <source>
        <strain evidence="3 4">DAOM196992</strain>
    </source>
</reference>
<evidence type="ECO:0000313" key="4">
    <source>
        <dbReference type="Proteomes" id="UP000323386"/>
    </source>
</evidence>
<accession>A0A5C3ET92</accession>